<sequence>MKSITFLAALTSTTVVSASVFARHHDGEHAAAVTVPTPPTATIPDLGPTASCLASCAVDDVNCRAACVGGASANTEQVNNTYNCITACPQGDGSKAASDAYAVCKEGCINSYYLVSQTPGATPVAAPTSTPSVSAVPTASVSGTAPAESKPTASVSGYSASVSGVRSSTPTISGTTTTRSTPTGTQTPAASTSQPSSDAANGPKLFSAGGLAAVVLAFFAL</sequence>
<feature type="region of interest" description="Disordered" evidence="1">
    <location>
        <begin position="121"/>
        <end position="201"/>
    </location>
</feature>
<dbReference type="Proteomes" id="UP001285354">
    <property type="component" value="Unassembled WGS sequence"/>
</dbReference>
<gene>
    <name evidence="3" type="ORF">QTJ16_000174</name>
</gene>
<proteinExistence type="predicted"/>
<keyword evidence="2" id="KW-0732">Signal</keyword>
<feature type="compositionally biased region" description="Low complexity" evidence="1">
    <location>
        <begin position="153"/>
        <end position="187"/>
    </location>
</feature>
<comment type="caution">
    <text evidence="3">The sequence shown here is derived from an EMBL/GenBank/DDBJ whole genome shotgun (WGS) entry which is preliminary data.</text>
</comment>
<dbReference type="EMBL" id="JAUBYV010000001">
    <property type="protein sequence ID" value="KAK2629354.1"/>
    <property type="molecule type" value="Genomic_DNA"/>
</dbReference>
<evidence type="ECO:0000313" key="4">
    <source>
        <dbReference type="Proteomes" id="UP001285354"/>
    </source>
</evidence>
<reference evidence="3" key="1">
    <citation type="submission" date="2023-06" db="EMBL/GenBank/DDBJ databases">
        <title>Draft genome of Marssonina rosae.</title>
        <authorList>
            <person name="Cheng Q."/>
        </authorList>
    </citation>
    <scope>NUCLEOTIDE SEQUENCE</scope>
    <source>
        <strain evidence="3">R4</strain>
    </source>
</reference>
<name>A0AAD9T608_9HELO</name>
<feature type="chain" id="PRO_5042038593" evidence="2">
    <location>
        <begin position="19"/>
        <end position="221"/>
    </location>
</feature>
<accession>A0AAD9T608</accession>
<feature type="signal peptide" evidence="2">
    <location>
        <begin position="1"/>
        <end position="18"/>
    </location>
</feature>
<evidence type="ECO:0000256" key="2">
    <source>
        <dbReference type="SAM" id="SignalP"/>
    </source>
</evidence>
<feature type="compositionally biased region" description="Polar residues" evidence="1">
    <location>
        <begin position="188"/>
        <end position="199"/>
    </location>
</feature>
<keyword evidence="4" id="KW-1185">Reference proteome</keyword>
<evidence type="ECO:0000256" key="1">
    <source>
        <dbReference type="SAM" id="MobiDB-lite"/>
    </source>
</evidence>
<organism evidence="3 4">
    <name type="scientific">Diplocarpon rosae</name>
    <dbReference type="NCBI Taxonomy" id="946125"/>
    <lineage>
        <taxon>Eukaryota</taxon>
        <taxon>Fungi</taxon>
        <taxon>Dikarya</taxon>
        <taxon>Ascomycota</taxon>
        <taxon>Pezizomycotina</taxon>
        <taxon>Leotiomycetes</taxon>
        <taxon>Helotiales</taxon>
        <taxon>Drepanopezizaceae</taxon>
        <taxon>Diplocarpon</taxon>
    </lineage>
</organism>
<dbReference type="AlphaFoldDB" id="A0AAD9T608"/>
<evidence type="ECO:0000313" key="3">
    <source>
        <dbReference type="EMBL" id="KAK2629354.1"/>
    </source>
</evidence>
<protein>
    <submittedName>
        <fullName evidence="3">Uncharacterized protein</fullName>
    </submittedName>
</protein>
<feature type="compositionally biased region" description="Low complexity" evidence="1">
    <location>
        <begin position="121"/>
        <end position="145"/>
    </location>
</feature>